<accession>A0AAX4JGS2</accession>
<keyword evidence="4" id="KW-1185">Reference proteome</keyword>
<dbReference type="InterPro" id="IPR004087">
    <property type="entry name" value="KH_dom"/>
</dbReference>
<proteinExistence type="predicted"/>
<evidence type="ECO:0000256" key="1">
    <source>
        <dbReference type="PROSITE-ProRule" id="PRU00117"/>
    </source>
</evidence>
<gene>
    <name evidence="3" type="ORF">VNE69_12078</name>
</gene>
<feature type="domain" description="K Homology" evidence="2">
    <location>
        <begin position="44"/>
        <end position="105"/>
    </location>
</feature>
<dbReference type="RefSeq" id="XP_065331238.1">
    <property type="nucleotide sequence ID" value="XM_065475166.1"/>
</dbReference>
<keyword evidence="1" id="KW-0694">RNA-binding</keyword>
<organism evidence="3 4">
    <name type="scientific">Vairimorpha necatrix</name>
    <dbReference type="NCBI Taxonomy" id="6039"/>
    <lineage>
        <taxon>Eukaryota</taxon>
        <taxon>Fungi</taxon>
        <taxon>Fungi incertae sedis</taxon>
        <taxon>Microsporidia</taxon>
        <taxon>Nosematidae</taxon>
        <taxon>Vairimorpha</taxon>
    </lineage>
</organism>
<sequence length="111" mass="12943">MLQEIRKQRLLKINELLKNFKDLPPPLKTDKYKTYLITTRSLLSPVIKEISIPHNKIGKVIGQKGCILKQIEKDYQCKLTIKDDKCTIEGDKAEEVVKYIQEIISVKKKDF</sequence>
<dbReference type="Gene3D" id="3.30.1370.10">
    <property type="entry name" value="K Homology domain, type 1"/>
    <property type="match status" value="1"/>
</dbReference>
<evidence type="ECO:0000313" key="3">
    <source>
        <dbReference type="EMBL" id="WUR05093.1"/>
    </source>
</evidence>
<evidence type="ECO:0000313" key="4">
    <source>
        <dbReference type="Proteomes" id="UP001334084"/>
    </source>
</evidence>
<dbReference type="Proteomes" id="UP001334084">
    <property type="component" value="Chromosome 12"/>
</dbReference>
<dbReference type="SMART" id="SM00322">
    <property type="entry name" value="KH"/>
    <property type="match status" value="1"/>
</dbReference>
<dbReference type="KEGG" id="vnx:VNE69_12078"/>
<protein>
    <submittedName>
        <fullName evidence="3">Polyribonucleotide nucleotidyltransferase</fullName>
    </submittedName>
</protein>
<reference evidence="3" key="1">
    <citation type="journal article" date="2024" name="BMC Genomics">
        <title>Functional annotation of a divergent genome using sequence and structure-based similarity.</title>
        <authorList>
            <person name="Svedberg D."/>
            <person name="Winiger R.R."/>
            <person name="Berg A."/>
            <person name="Sharma H."/>
            <person name="Tellgren-Roth C."/>
            <person name="Debrunner-Vossbrinck B.A."/>
            <person name="Vossbrinck C.R."/>
            <person name="Barandun J."/>
        </authorList>
    </citation>
    <scope>NUCLEOTIDE SEQUENCE</scope>
    <source>
        <strain evidence="3">Illinois isolate</strain>
    </source>
</reference>
<dbReference type="GeneID" id="90542940"/>
<dbReference type="EMBL" id="CP142737">
    <property type="protein sequence ID" value="WUR05093.1"/>
    <property type="molecule type" value="Genomic_DNA"/>
</dbReference>
<dbReference type="Pfam" id="PF00013">
    <property type="entry name" value="KH_1"/>
    <property type="match status" value="1"/>
</dbReference>
<dbReference type="InterPro" id="IPR036612">
    <property type="entry name" value="KH_dom_type_1_sf"/>
</dbReference>
<name>A0AAX4JGS2_9MICR</name>
<dbReference type="PROSITE" id="PS50084">
    <property type="entry name" value="KH_TYPE_1"/>
    <property type="match status" value="1"/>
</dbReference>
<dbReference type="AlphaFoldDB" id="A0AAX4JGS2"/>
<dbReference type="InterPro" id="IPR004088">
    <property type="entry name" value="KH_dom_type_1"/>
</dbReference>
<evidence type="ECO:0000259" key="2">
    <source>
        <dbReference type="SMART" id="SM00322"/>
    </source>
</evidence>
<dbReference type="GO" id="GO:0003723">
    <property type="term" value="F:RNA binding"/>
    <property type="evidence" value="ECO:0007669"/>
    <property type="project" value="UniProtKB-UniRule"/>
</dbReference>
<dbReference type="SUPFAM" id="SSF54791">
    <property type="entry name" value="Eukaryotic type KH-domain (KH-domain type I)"/>
    <property type="match status" value="1"/>
</dbReference>